<reference evidence="3" key="2">
    <citation type="submission" date="2012-11" db="EMBL/GenBank/DDBJ databases">
        <authorList>
            <person name="Kuo A."/>
            <person name="Curtis B.A."/>
            <person name="Tanifuji G."/>
            <person name="Burki F."/>
            <person name="Gruber A."/>
            <person name="Irimia M."/>
            <person name="Maruyama S."/>
            <person name="Arias M.C."/>
            <person name="Ball S.G."/>
            <person name="Gile G.H."/>
            <person name="Hirakawa Y."/>
            <person name="Hopkins J.F."/>
            <person name="Rensing S.A."/>
            <person name="Schmutz J."/>
            <person name="Symeonidi A."/>
            <person name="Elias M."/>
            <person name="Eveleigh R.J."/>
            <person name="Herman E.K."/>
            <person name="Klute M.J."/>
            <person name="Nakayama T."/>
            <person name="Obornik M."/>
            <person name="Reyes-Prieto A."/>
            <person name="Armbrust E.V."/>
            <person name="Aves S.J."/>
            <person name="Beiko R.G."/>
            <person name="Coutinho P."/>
            <person name="Dacks J.B."/>
            <person name="Durnford D.G."/>
            <person name="Fast N.M."/>
            <person name="Green B.R."/>
            <person name="Grisdale C."/>
            <person name="Hempe F."/>
            <person name="Henrissat B."/>
            <person name="Hoppner M.P."/>
            <person name="Ishida K.-I."/>
            <person name="Kim E."/>
            <person name="Koreny L."/>
            <person name="Kroth P.G."/>
            <person name="Liu Y."/>
            <person name="Malik S.-B."/>
            <person name="Maier U.G."/>
            <person name="McRose D."/>
            <person name="Mock T."/>
            <person name="Neilson J.A."/>
            <person name="Onodera N.T."/>
            <person name="Poole A.M."/>
            <person name="Pritham E.J."/>
            <person name="Richards T.A."/>
            <person name="Rocap G."/>
            <person name="Roy S.W."/>
            <person name="Sarai C."/>
            <person name="Schaack S."/>
            <person name="Shirato S."/>
            <person name="Slamovits C.H."/>
            <person name="Spencer D.F."/>
            <person name="Suzuki S."/>
            <person name="Worden A.Z."/>
            <person name="Zauner S."/>
            <person name="Barry K."/>
            <person name="Bell C."/>
            <person name="Bharti A.K."/>
            <person name="Crow J.A."/>
            <person name="Grimwood J."/>
            <person name="Kramer R."/>
            <person name="Lindquist E."/>
            <person name="Lucas S."/>
            <person name="Salamov A."/>
            <person name="McFadden G.I."/>
            <person name="Lane C.E."/>
            <person name="Keeling P.J."/>
            <person name="Gray M.W."/>
            <person name="Grigoriev I.V."/>
            <person name="Archibald J.M."/>
        </authorList>
    </citation>
    <scope>NUCLEOTIDE SEQUENCE</scope>
    <source>
        <strain evidence="3">CCMP2712</strain>
    </source>
</reference>
<dbReference type="SUPFAM" id="SSF48371">
    <property type="entry name" value="ARM repeat"/>
    <property type="match status" value="1"/>
</dbReference>
<evidence type="ECO:0000313" key="3">
    <source>
        <dbReference type="Proteomes" id="UP000011087"/>
    </source>
</evidence>
<evidence type="ECO:0008006" key="4">
    <source>
        <dbReference type="Google" id="ProtNLM"/>
    </source>
</evidence>
<dbReference type="AlphaFoldDB" id="L1JWM1"/>
<evidence type="ECO:0000313" key="1">
    <source>
        <dbReference type="EMBL" id="EKX52729.1"/>
    </source>
</evidence>
<dbReference type="Gene3D" id="1.25.10.10">
    <property type="entry name" value="Leucine-rich Repeat Variant"/>
    <property type="match status" value="1"/>
</dbReference>
<dbReference type="InterPro" id="IPR016024">
    <property type="entry name" value="ARM-type_fold"/>
</dbReference>
<organism evidence="1">
    <name type="scientific">Guillardia theta (strain CCMP2712)</name>
    <name type="common">Cryptophyte</name>
    <dbReference type="NCBI Taxonomy" id="905079"/>
    <lineage>
        <taxon>Eukaryota</taxon>
        <taxon>Cryptophyceae</taxon>
        <taxon>Pyrenomonadales</taxon>
        <taxon>Geminigeraceae</taxon>
        <taxon>Guillardia</taxon>
    </lineage>
</organism>
<dbReference type="Proteomes" id="UP000011087">
    <property type="component" value="Unassembled WGS sequence"/>
</dbReference>
<dbReference type="HOGENOM" id="CLU_377894_0_0_1"/>
<dbReference type="EnsemblProtists" id="EKX52729">
    <property type="protein sequence ID" value="EKX52729"/>
    <property type="gene ID" value="GUITHDRAFT_101881"/>
</dbReference>
<proteinExistence type="predicted"/>
<evidence type="ECO:0000313" key="2">
    <source>
        <dbReference type="EnsemblProtists" id="EKX52729"/>
    </source>
</evidence>
<accession>L1JWM1</accession>
<name>L1JWM1_GUITC</name>
<reference evidence="1 3" key="1">
    <citation type="journal article" date="2012" name="Nature">
        <title>Algal genomes reveal evolutionary mosaicism and the fate of nucleomorphs.</title>
        <authorList>
            <consortium name="DOE Joint Genome Institute"/>
            <person name="Curtis B.A."/>
            <person name="Tanifuji G."/>
            <person name="Burki F."/>
            <person name="Gruber A."/>
            <person name="Irimia M."/>
            <person name="Maruyama S."/>
            <person name="Arias M.C."/>
            <person name="Ball S.G."/>
            <person name="Gile G.H."/>
            <person name="Hirakawa Y."/>
            <person name="Hopkins J.F."/>
            <person name="Kuo A."/>
            <person name="Rensing S.A."/>
            <person name="Schmutz J."/>
            <person name="Symeonidi A."/>
            <person name="Elias M."/>
            <person name="Eveleigh R.J."/>
            <person name="Herman E.K."/>
            <person name="Klute M.J."/>
            <person name="Nakayama T."/>
            <person name="Obornik M."/>
            <person name="Reyes-Prieto A."/>
            <person name="Armbrust E.V."/>
            <person name="Aves S.J."/>
            <person name="Beiko R.G."/>
            <person name="Coutinho P."/>
            <person name="Dacks J.B."/>
            <person name="Durnford D.G."/>
            <person name="Fast N.M."/>
            <person name="Green B.R."/>
            <person name="Grisdale C.J."/>
            <person name="Hempel F."/>
            <person name="Henrissat B."/>
            <person name="Hoppner M.P."/>
            <person name="Ishida K."/>
            <person name="Kim E."/>
            <person name="Koreny L."/>
            <person name="Kroth P.G."/>
            <person name="Liu Y."/>
            <person name="Malik S.B."/>
            <person name="Maier U.G."/>
            <person name="McRose D."/>
            <person name="Mock T."/>
            <person name="Neilson J.A."/>
            <person name="Onodera N.T."/>
            <person name="Poole A.M."/>
            <person name="Pritham E.J."/>
            <person name="Richards T.A."/>
            <person name="Rocap G."/>
            <person name="Roy S.W."/>
            <person name="Sarai C."/>
            <person name="Schaack S."/>
            <person name="Shirato S."/>
            <person name="Slamovits C.H."/>
            <person name="Spencer D.F."/>
            <person name="Suzuki S."/>
            <person name="Worden A.Z."/>
            <person name="Zauner S."/>
            <person name="Barry K."/>
            <person name="Bell C."/>
            <person name="Bharti A.K."/>
            <person name="Crow J.A."/>
            <person name="Grimwood J."/>
            <person name="Kramer R."/>
            <person name="Lindquist E."/>
            <person name="Lucas S."/>
            <person name="Salamov A."/>
            <person name="McFadden G.I."/>
            <person name="Lane C.E."/>
            <person name="Keeling P.J."/>
            <person name="Gray M.W."/>
            <person name="Grigoriev I.V."/>
            <person name="Archibald J.M."/>
        </authorList>
    </citation>
    <scope>NUCLEOTIDE SEQUENCE</scope>
    <source>
        <strain evidence="1 3">CCMP2712</strain>
    </source>
</reference>
<keyword evidence="3" id="KW-1185">Reference proteome</keyword>
<dbReference type="KEGG" id="gtt:GUITHDRAFT_101881"/>
<gene>
    <name evidence="1" type="ORF">GUITHDRAFT_101881</name>
</gene>
<dbReference type="InterPro" id="IPR011989">
    <property type="entry name" value="ARM-like"/>
</dbReference>
<dbReference type="Pfam" id="PF13646">
    <property type="entry name" value="HEAT_2"/>
    <property type="match status" value="1"/>
</dbReference>
<protein>
    <recommendedName>
        <fullName evidence="4">HEAT repeat domain-containing protein</fullName>
    </recommendedName>
</protein>
<dbReference type="PaxDb" id="55529-EKX52729"/>
<dbReference type="GeneID" id="17309323"/>
<sequence>MAIGNASASGVVRRVERCSVGLEEENIFCVSMKRCTYVFSPTAMISWIAKTSVRRSSGRIAFSRMPCRTMHANAEASTNSAVGLQERSNEARKGVLVLWDLYSKPPTHGDVSVCVERLRRVAASLGNLKSIKVFGRPAKEGGALGTGSITPYFSAQLRHGRRTVHPNLHKDNDKVAHWTGDRWVILPVLEQLNAIPSAVIEQGEKGEALHLSHEDVVGEEERWCKVCETLVCVPCWPGCTRLASKLREVQTERSRWQISRIRHRQDIHEWFKNKHDFFHKRKTKSFRPKYFVDTVERLNSLGVEYVEIDWKEKETADGLLKKYLAWSIHTVLGDAEPQQNDPALTKWLSTLSDDVQVLSDVETIVVVTDGNHRERSFLKRWNELEVPEADSHEKLQEIRMDAARLRREIRHTRQKKQRNLYLKEAELLECTALGIQWAASYVEASSSSGKKLRLIVISDDSVVRGISDSPVSWSWLCNAPDELFAASLTEGVMEPSRWQEGFKRLVSPPSQLGDSRDPQASIGSVNGLPSFWEHLGDLEWVIYTALSCPDDSRHTLLDLCLRRLEEYGKSGDQWRLRVNLIECVALLGASAPSPRVFGVLSQLLKEDKEPFVRRACVEAMSAIGLHKLEGSVDVVCHALHADPSDTVRWACARCLQSIELRVHEIVKDMRKKEKDNSNEGLLQAKLSDQDMRVRNKARECLKYSWIAILKHRTSWKSNEDGEIEMCDLEPGSFQ</sequence>
<reference evidence="2" key="3">
    <citation type="submission" date="2015-06" db="UniProtKB">
        <authorList>
            <consortium name="EnsemblProtists"/>
        </authorList>
    </citation>
    <scope>IDENTIFICATION</scope>
</reference>
<dbReference type="EMBL" id="JH992972">
    <property type="protein sequence ID" value="EKX52729.1"/>
    <property type="molecule type" value="Genomic_DNA"/>
</dbReference>
<dbReference type="RefSeq" id="XP_005839709.1">
    <property type="nucleotide sequence ID" value="XM_005839652.1"/>
</dbReference>